<gene>
    <name evidence="2" type="ORF">BQ8482_300018</name>
</gene>
<feature type="region of interest" description="Disordered" evidence="1">
    <location>
        <begin position="103"/>
        <end position="123"/>
    </location>
</feature>
<reference evidence="3" key="1">
    <citation type="submission" date="2016-12" db="EMBL/GenBank/DDBJ databases">
        <authorList>
            <person name="Brunel B."/>
        </authorList>
    </citation>
    <scope>NUCLEOTIDE SEQUENCE [LARGE SCALE GENOMIC DNA]</scope>
</reference>
<feature type="region of interest" description="Disordered" evidence="1">
    <location>
        <begin position="59"/>
        <end position="88"/>
    </location>
</feature>
<protein>
    <submittedName>
        <fullName evidence="2">Uncharacterized protein</fullName>
    </submittedName>
</protein>
<dbReference type="EMBL" id="FUIG01000038">
    <property type="protein sequence ID" value="SJM32647.1"/>
    <property type="molecule type" value="Genomic_DNA"/>
</dbReference>
<feature type="compositionally biased region" description="Basic residues" evidence="1">
    <location>
        <begin position="66"/>
        <end position="88"/>
    </location>
</feature>
<evidence type="ECO:0000256" key="1">
    <source>
        <dbReference type="SAM" id="MobiDB-lite"/>
    </source>
</evidence>
<sequence>MRKVKYAACVRQITPQRLLGYSSYARNCGSCAGRHGETLFDVSSGKAYLYLRINLDDGGHGEAKARTTRPKGLGPRRRTQPPPRGRARHAVCRQSLLRCQGPCPGPLRDGAPPSGRSHSDVASDFGVSRPTFYKAQSALAGQGLAGLVPRQRSPKGGHKISAEVLAYIDQLRTTRPDLTGPQRVDAIATRFGVRVHRRSLERAMVPKKTTRSALTVRATSLVGTYEQLRAAVLSARLITGSGLVTLRRQGMVAWIKAATTTPNFTPPCPVHRPPSAGAIATSELTLILASLVVTLTAEPAHA</sequence>
<evidence type="ECO:0000313" key="3">
    <source>
        <dbReference type="Proteomes" id="UP000245698"/>
    </source>
</evidence>
<dbReference type="InterPro" id="IPR009057">
    <property type="entry name" value="Homeodomain-like_sf"/>
</dbReference>
<name>A0A2P9ANB2_9HYPH</name>
<evidence type="ECO:0000313" key="2">
    <source>
        <dbReference type="EMBL" id="SJM32647.1"/>
    </source>
</evidence>
<dbReference type="Proteomes" id="UP000245698">
    <property type="component" value="Unassembled WGS sequence"/>
</dbReference>
<organism evidence="2 3">
    <name type="scientific">Mesorhizobium delmotii</name>
    <dbReference type="NCBI Taxonomy" id="1631247"/>
    <lineage>
        <taxon>Bacteria</taxon>
        <taxon>Pseudomonadati</taxon>
        <taxon>Pseudomonadota</taxon>
        <taxon>Alphaproteobacteria</taxon>
        <taxon>Hyphomicrobiales</taxon>
        <taxon>Phyllobacteriaceae</taxon>
        <taxon>Mesorhizobium</taxon>
    </lineage>
</organism>
<accession>A0A2P9ANB2</accession>
<dbReference type="AlphaFoldDB" id="A0A2P9ANB2"/>
<proteinExistence type="predicted"/>
<dbReference type="SUPFAM" id="SSF46689">
    <property type="entry name" value="Homeodomain-like"/>
    <property type="match status" value="1"/>
</dbReference>
<keyword evidence="3" id="KW-1185">Reference proteome</keyword>